<accession>A0A1D3JI22</accession>
<dbReference type="EMBL" id="FLRL01000046">
    <property type="protein sequence ID" value="SBT86071.1"/>
    <property type="molecule type" value="Genomic_DNA"/>
</dbReference>
<dbReference type="RefSeq" id="XP_028859285.1">
    <property type="nucleotide sequence ID" value="XM_029006855.1"/>
</dbReference>
<feature type="transmembrane region" description="Helical" evidence="1">
    <location>
        <begin position="21"/>
        <end position="39"/>
    </location>
</feature>
<evidence type="ECO:0000256" key="1">
    <source>
        <dbReference type="SAM" id="Phobius"/>
    </source>
</evidence>
<keyword evidence="3" id="KW-1185">Reference proteome</keyword>
<dbReference type="GeneID" id="39865674"/>
<reference evidence="2 3" key="1">
    <citation type="submission" date="2016-06" db="EMBL/GenBank/DDBJ databases">
        <authorList>
            <consortium name="Pathogen Informatics"/>
        </authorList>
    </citation>
    <scope>NUCLEOTIDE SEQUENCE [LARGE SCALE GENOMIC DNA]</scope>
</reference>
<dbReference type="InterPro" id="IPR022139">
    <property type="entry name" value="Fam-L/Fam-M-like_plasmodium"/>
</dbReference>
<evidence type="ECO:0000313" key="2">
    <source>
        <dbReference type="EMBL" id="SBT86071.1"/>
    </source>
</evidence>
<dbReference type="VEuPathDB" id="PlasmoDB:PmUG01_00021600"/>
<dbReference type="Pfam" id="PF12420">
    <property type="entry name" value="DUF3671"/>
    <property type="match status" value="1"/>
</dbReference>
<sequence>MLVTVYNIIQKMYIMKQNFKSILFIQNFAFILLTWICLLNNDIGMFSGRTNEKYQFRRKIDTIYYRLLAKHKQDNNLIITGLKVDTSDNEVHKRKDISYNENEKTEQKNLLSRCSSKNEAVNKNAMKNKSCIFETKKYSNMEKKIFKELDYENFLKNNKTISDKLYKKIMFKKYGLRLCLPLLLFSLLLTSLLLDLFVGCGIINCLRMLLHTINTDCLWNSLNTKLNTILNENWAKTIKPFFTVKKLEGGELKDKVYGAFGLFGYIIYFIPFIIMGVTIISRIIYYHKSVKKYEKIKFRKR</sequence>
<name>A0A1D3JI22_PLAMA</name>
<organism evidence="2 3">
    <name type="scientific">Plasmodium malariae</name>
    <dbReference type="NCBI Taxonomy" id="5858"/>
    <lineage>
        <taxon>Eukaryota</taxon>
        <taxon>Sar</taxon>
        <taxon>Alveolata</taxon>
        <taxon>Apicomplexa</taxon>
        <taxon>Aconoidasida</taxon>
        <taxon>Haemosporida</taxon>
        <taxon>Plasmodiidae</taxon>
        <taxon>Plasmodium</taxon>
        <taxon>Plasmodium (Plasmodium)</taxon>
    </lineage>
</organism>
<protein>
    <submittedName>
        <fullName evidence="2">Fam-l protein</fullName>
    </submittedName>
</protein>
<keyword evidence="1" id="KW-1133">Transmembrane helix</keyword>
<evidence type="ECO:0000313" key="3">
    <source>
        <dbReference type="Proteomes" id="UP000219813"/>
    </source>
</evidence>
<feature type="transmembrane region" description="Helical" evidence="1">
    <location>
        <begin position="174"/>
        <end position="194"/>
    </location>
</feature>
<keyword evidence="1" id="KW-0472">Membrane</keyword>
<dbReference type="AlphaFoldDB" id="A0A1D3JI22"/>
<dbReference type="Proteomes" id="UP000219813">
    <property type="component" value="Unassembled WGS sequence"/>
</dbReference>
<gene>
    <name evidence="2" type="primary">PmUG01_00021600</name>
    <name evidence="2" type="ORF">PMUG01_00021600</name>
</gene>
<dbReference type="KEGG" id="pmal:PMUG01_00021600"/>
<proteinExistence type="predicted"/>
<keyword evidence="1" id="KW-0812">Transmembrane</keyword>
<feature type="transmembrane region" description="Helical" evidence="1">
    <location>
        <begin position="262"/>
        <end position="285"/>
    </location>
</feature>